<evidence type="ECO:0008006" key="3">
    <source>
        <dbReference type="Google" id="ProtNLM"/>
    </source>
</evidence>
<dbReference type="EMBL" id="WHPF01000007">
    <property type="protein sequence ID" value="NNV56066.1"/>
    <property type="molecule type" value="Genomic_DNA"/>
</dbReference>
<dbReference type="Proteomes" id="UP000598971">
    <property type="component" value="Unassembled WGS sequence"/>
</dbReference>
<gene>
    <name evidence="1" type="ORF">GD597_11400</name>
</gene>
<dbReference type="AlphaFoldDB" id="A0A8J8FDJ7"/>
<evidence type="ECO:0000313" key="2">
    <source>
        <dbReference type="Proteomes" id="UP000598971"/>
    </source>
</evidence>
<evidence type="ECO:0000313" key="1">
    <source>
        <dbReference type="EMBL" id="NNV56066.1"/>
    </source>
</evidence>
<accession>A0A8J8FDJ7</accession>
<protein>
    <recommendedName>
        <fullName evidence="3">MORN repeat protein</fullName>
    </recommendedName>
</protein>
<proteinExistence type="predicted"/>
<reference evidence="1" key="1">
    <citation type="submission" date="2019-10" db="EMBL/GenBank/DDBJ databases">
        <title>Draft genome sequence of Panacibacter sp. KCS-6.</title>
        <authorList>
            <person name="Yim K.J."/>
        </authorList>
    </citation>
    <scope>NUCLEOTIDE SEQUENCE</scope>
    <source>
        <strain evidence="1">KCS-6</strain>
    </source>
</reference>
<dbReference type="SUPFAM" id="SSF82185">
    <property type="entry name" value="Histone H3 K4-specific methyltransferase SET7/9 N-terminal domain"/>
    <property type="match status" value="1"/>
</dbReference>
<name>A0A8J8FDJ7_9BACT</name>
<sequence>MVDGEFVEGIIKIDKDTIYNGVIKFYDTSTNTIIREATYKNDTLNGKELTYYSNGNVMTEDIYADGEINGYSYFYDTANNLLQKKFFFHDVCLGPVVDYEQGEISKFRFYSFDNFRLFDLDYKTIETKSIDSWNSNLFFISSNIIQSDPINDEIETQFFIYIINPPHYRFQYSLCVADSANNIIKKIKEIDGSKIWETFSVDENSKLANQFFIFKLEIFDGKSLIKTLFDRNRY</sequence>
<dbReference type="Gene3D" id="2.20.110.10">
    <property type="entry name" value="Histone H3 K4-specific methyltransferase SET7/9 N-terminal domain"/>
    <property type="match status" value="1"/>
</dbReference>
<comment type="caution">
    <text evidence="1">The sequence shown here is derived from an EMBL/GenBank/DDBJ whole genome shotgun (WGS) entry which is preliminary data.</text>
</comment>
<organism evidence="1 2">
    <name type="scientific">Limnovirga soli</name>
    <dbReference type="NCBI Taxonomy" id="2656915"/>
    <lineage>
        <taxon>Bacteria</taxon>
        <taxon>Pseudomonadati</taxon>
        <taxon>Bacteroidota</taxon>
        <taxon>Chitinophagia</taxon>
        <taxon>Chitinophagales</taxon>
        <taxon>Chitinophagaceae</taxon>
        <taxon>Limnovirga</taxon>
    </lineage>
</organism>
<keyword evidence="2" id="KW-1185">Reference proteome</keyword>